<evidence type="ECO:0000259" key="4">
    <source>
        <dbReference type="Pfam" id="PF11852"/>
    </source>
</evidence>
<proteinExistence type="inferred from homology"/>
<evidence type="ECO:0000259" key="3">
    <source>
        <dbReference type="Pfam" id="PF02922"/>
    </source>
</evidence>
<evidence type="ECO:0000256" key="2">
    <source>
        <dbReference type="SAM" id="SignalP"/>
    </source>
</evidence>
<keyword evidence="2" id="KW-0732">Signal</keyword>
<dbReference type="Gene3D" id="2.60.40.1130">
    <property type="entry name" value="Rab geranylgeranyltransferase alpha-subunit, insert domain"/>
    <property type="match status" value="1"/>
</dbReference>
<feature type="domain" description="Alpha-1,6-glucosidases pullulanase-type C-terminal" evidence="4">
    <location>
        <begin position="745"/>
        <end position="905"/>
    </location>
</feature>
<dbReference type="Gene3D" id="2.60.40.10">
    <property type="entry name" value="Immunoglobulins"/>
    <property type="match status" value="1"/>
</dbReference>
<comment type="similarity">
    <text evidence="1">Belongs to the glycosyl hydrolase 13 family.</text>
</comment>
<dbReference type="AlphaFoldDB" id="A0A848HPU1"/>
<dbReference type="InterPro" id="IPR013780">
    <property type="entry name" value="Glyco_hydro_b"/>
</dbReference>
<dbReference type="CDD" id="cd02860">
    <property type="entry name" value="E_set_Pullulanase"/>
    <property type="match status" value="1"/>
</dbReference>
<feature type="domain" description="Glycoside hydrolase family 13 N-terminal" evidence="3">
    <location>
        <begin position="175"/>
        <end position="259"/>
    </location>
</feature>
<dbReference type="CDD" id="cd11341">
    <property type="entry name" value="AmyAc_Pullulanase_LD-like"/>
    <property type="match status" value="1"/>
</dbReference>
<feature type="signal peptide" evidence="2">
    <location>
        <begin position="1"/>
        <end position="27"/>
    </location>
</feature>
<dbReference type="InterPro" id="IPR014756">
    <property type="entry name" value="Ig_E-set"/>
</dbReference>
<feature type="chain" id="PRO_5032558971" evidence="2">
    <location>
        <begin position="28"/>
        <end position="905"/>
    </location>
</feature>
<dbReference type="GO" id="GO:0004553">
    <property type="term" value="F:hydrolase activity, hydrolyzing O-glycosyl compounds"/>
    <property type="evidence" value="ECO:0007669"/>
    <property type="project" value="InterPro"/>
</dbReference>
<dbReference type="InterPro" id="IPR024561">
    <property type="entry name" value="Pullul_strch_C"/>
</dbReference>
<dbReference type="EMBL" id="JABBGG010000004">
    <property type="protein sequence ID" value="NML61273.1"/>
    <property type="molecule type" value="Genomic_DNA"/>
</dbReference>
<dbReference type="GO" id="GO:0005975">
    <property type="term" value="P:carbohydrate metabolic process"/>
    <property type="evidence" value="ECO:0007669"/>
    <property type="project" value="InterPro"/>
</dbReference>
<dbReference type="Proteomes" id="UP000583752">
    <property type="component" value="Unassembled WGS sequence"/>
</dbReference>
<dbReference type="Gene3D" id="3.20.20.80">
    <property type="entry name" value="Glycosidases"/>
    <property type="match status" value="1"/>
</dbReference>
<organism evidence="6 7">
    <name type="scientific">Massilia polaris</name>
    <dbReference type="NCBI Taxonomy" id="2728846"/>
    <lineage>
        <taxon>Bacteria</taxon>
        <taxon>Pseudomonadati</taxon>
        <taxon>Pseudomonadota</taxon>
        <taxon>Betaproteobacteria</taxon>
        <taxon>Burkholderiales</taxon>
        <taxon>Oxalobacteraceae</taxon>
        <taxon>Telluria group</taxon>
        <taxon>Massilia</taxon>
    </lineage>
</organism>
<dbReference type="Pfam" id="PF17967">
    <property type="entry name" value="Pullulanase_N2"/>
    <property type="match status" value="1"/>
</dbReference>
<evidence type="ECO:0000259" key="5">
    <source>
        <dbReference type="Pfam" id="PF17967"/>
    </source>
</evidence>
<dbReference type="Gene3D" id="2.60.40.1180">
    <property type="entry name" value="Golgi alpha-mannosidase II"/>
    <property type="match status" value="1"/>
</dbReference>
<dbReference type="PANTHER" id="PTHR43002">
    <property type="entry name" value="GLYCOGEN DEBRANCHING ENZYME"/>
    <property type="match status" value="1"/>
</dbReference>
<gene>
    <name evidence="6" type="ORF">HHL21_09320</name>
</gene>
<dbReference type="Pfam" id="PF11852">
    <property type="entry name" value="Pullul_strch_C"/>
    <property type="match status" value="1"/>
</dbReference>
<feature type="domain" description="Pullulanase N2" evidence="5">
    <location>
        <begin position="52"/>
        <end position="164"/>
    </location>
</feature>
<accession>A0A848HPU1</accession>
<keyword evidence="7" id="KW-1185">Reference proteome</keyword>
<name>A0A848HPU1_9BURK</name>
<protein>
    <submittedName>
        <fullName evidence="6">DUF3372 domain-containing protein</fullName>
    </submittedName>
</protein>
<dbReference type="SUPFAM" id="SSF51445">
    <property type="entry name" value="(Trans)glycosidases"/>
    <property type="match status" value="1"/>
</dbReference>
<comment type="caution">
    <text evidence="6">The sequence shown here is derived from an EMBL/GenBank/DDBJ whole genome shotgun (WGS) entry which is preliminary data.</text>
</comment>
<dbReference type="SUPFAM" id="SSF81296">
    <property type="entry name" value="E set domains"/>
    <property type="match status" value="2"/>
</dbReference>
<dbReference type="Pfam" id="PF02922">
    <property type="entry name" value="CBM_48"/>
    <property type="match status" value="1"/>
</dbReference>
<dbReference type="RefSeq" id="WP_169465007.1">
    <property type="nucleotide sequence ID" value="NZ_JABBGG010000004.1"/>
</dbReference>
<dbReference type="InterPro" id="IPR017853">
    <property type="entry name" value="GH"/>
</dbReference>
<dbReference type="InterPro" id="IPR013783">
    <property type="entry name" value="Ig-like_fold"/>
</dbReference>
<dbReference type="InterPro" id="IPR004193">
    <property type="entry name" value="Glyco_hydro_13_N"/>
</dbReference>
<dbReference type="InterPro" id="IPR040671">
    <property type="entry name" value="Pullulanase_N2"/>
</dbReference>
<dbReference type="SUPFAM" id="SSF51011">
    <property type="entry name" value="Glycosyl hydrolase domain"/>
    <property type="match status" value="1"/>
</dbReference>
<evidence type="ECO:0000313" key="7">
    <source>
        <dbReference type="Proteomes" id="UP000583752"/>
    </source>
</evidence>
<evidence type="ECO:0000256" key="1">
    <source>
        <dbReference type="ARBA" id="ARBA00008061"/>
    </source>
</evidence>
<reference evidence="6 7" key="1">
    <citation type="submission" date="2020-04" db="EMBL/GenBank/DDBJ databases">
        <title>Massilia sp. RP-1-19 isolated from soil.</title>
        <authorList>
            <person name="Dahal R.H."/>
        </authorList>
    </citation>
    <scope>NUCLEOTIDE SEQUENCE [LARGE SCALE GENOMIC DNA]</scope>
    <source>
        <strain evidence="6 7">RP-1-19</strain>
    </source>
</reference>
<sequence>MRHLSSQALFRLSLAGAAACVASAAHAAAPIEACDAASFLTVVHAAPAQYDARAVWLNAGLIKWPGADAAGTFKLYHSPTAAISAVKGAKVSGAAGALKLAEFKDTVPAGVSKRFKYVGQGPVLAVAQKDMAELHRQQLVLVQEAADGTVIAATRIQSAGALDELYAPAAQVHDLGATAGKRRTSFKLWAPTARDVSVCTFDSGSARASGIEQMKRDAKTGVWTASKPADMSGKYYKYAVDVVVDGMGVVRNLVTDPYSVSLTTDSKRSYIANLAAPSLKPKGWDSHKIQATVQAQTDMTIYELHVRDFSINDDTVSAANRGKYAAFGEAGSNGMKHLTALARAGMTDVHLLPVYDIGSVPEQGCAQPKPTGAPDSDTQQELVQKTAETDCFNWGYDPYHYSAPEGSFASDPADGARRIIEFRDMVMNLHRTGLRVGMDVVYNHTFASGQKEKSVLDRIVPGYYHRLNATGGVEQSTCCDNTATENLMMGKLMVDSAELWTREYKIDSFRFDLMGHQPRSVMEQLQKRVDRAAGRHVQLIGEGWNFGEVADGARFVQASQLSLNGSGIGTFSDRARDHVRGGSAGDSGDKMLKLQGYINGLVYDPNAATEKRPVTDLMHSADMVRAGLAGSVRSYPLTTYKGEKKALQDIDYGGQPAGYASQPGEAVNYVENHDNHTLYDINAFKLPVATTSYDRARVQMLGAAINAFSQGVAYYHAGIDTLRSKSLDRNSFNSGDWFNRIDWSYQDNYFGTGMPRAEDNGKDYALLKPLLANAALKPSPADIAHARDVFRDLLAIRASSTLFRLRSADDIKQRLRFFNTGPQQEPTVIAAHIDGEGYAGANFKGVSYFLNVDKVAHTVTVGEARGKTLRIHPAHKSDKRVAEATYDSASGTFSIPPRTAVVFVE</sequence>
<evidence type="ECO:0000313" key="6">
    <source>
        <dbReference type="EMBL" id="NML61273.1"/>
    </source>
</evidence>